<dbReference type="PANTHER" id="PTHR21445:SF0">
    <property type="entry name" value="APURINIC-APYRIMIDINIC ENDONUCLEASE"/>
    <property type="match status" value="1"/>
</dbReference>
<evidence type="ECO:0000256" key="1">
    <source>
        <dbReference type="SAM" id="MobiDB-lite"/>
    </source>
</evidence>
<feature type="domain" description="Xylose isomerase-like TIM barrel" evidence="2">
    <location>
        <begin position="336"/>
        <end position="457"/>
    </location>
</feature>
<reference evidence="3 4" key="1">
    <citation type="submission" date="2015-01" db="EMBL/GenBank/DDBJ databases">
        <title>The Genome Sequence of Cryptococcus gattii EJB2.</title>
        <authorList>
            <consortium name="The Broad Institute Genomics Platform"/>
            <person name="Cuomo C."/>
            <person name="Litvintseva A."/>
            <person name="Chen Y."/>
            <person name="Heitman J."/>
            <person name="Sun S."/>
            <person name="Springer D."/>
            <person name="Dromer F."/>
            <person name="Young S."/>
            <person name="Zeng Q."/>
            <person name="Gargeya S."/>
            <person name="Abouelleil A."/>
            <person name="Alvarado L."/>
            <person name="Chapman S.B."/>
            <person name="Gainer-Dewar J."/>
            <person name="Goldberg J."/>
            <person name="Griggs A."/>
            <person name="Gujja S."/>
            <person name="Hansen M."/>
            <person name="Howarth C."/>
            <person name="Imamovic A."/>
            <person name="Larimer J."/>
            <person name="Murphy C."/>
            <person name="Naylor J."/>
            <person name="Pearson M."/>
            <person name="Priest M."/>
            <person name="Roberts A."/>
            <person name="Saif S."/>
            <person name="Shea T."/>
            <person name="Sykes S."/>
            <person name="Wortman J."/>
            <person name="Nusbaum C."/>
            <person name="Birren B."/>
        </authorList>
    </citation>
    <scope>NUCLEOTIDE SEQUENCE [LARGE SCALE GENOMIC DNA]</scope>
    <source>
        <strain evidence="3 4">EJB2</strain>
    </source>
</reference>
<dbReference type="Proteomes" id="UP000054272">
    <property type="component" value="Unassembled WGS sequence"/>
</dbReference>
<dbReference type="Pfam" id="PF01261">
    <property type="entry name" value="AP_endonuc_2"/>
    <property type="match status" value="1"/>
</dbReference>
<name>A0ABR5BV69_9TREE</name>
<feature type="compositionally biased region" description="Low complexity" evidence="1">
    <location>
        <begin position="132"/>
        <end position="141"/>
    </location>
</feature>
<proteinExistence type="predicted"/>
<gene>
    <name evidence="3" type="ORF">I306_03718</name>
</gene>
<dbReference type="EMBL" id="KN848686">
    <property type="protein sequence ID" value="KIR79299.1"/>
    <property type="molecule type" value="Genomic_DNA"/>
</dbReference>
<feature type="region of interest" description="Disordered" evidence="1">
    <location>
        <begin position="90"/>
        <end position="149"/>
    </location>
</feature>
<dbReference type="InterPro" id="IPR036237">
    <property type="entry name" value="Xyl_isomerase-like_sf"/>
</dbReference>
<accession>A0ABR5BV69</accession>
<evidence type="ECO:0000259" key="2">
    <source>
        <dbReference type="Pfam" id="PF01261"/>
    </source>
</evidence>
<dbReference type="SUPFAM" id="SSF51658">
    <property type="entry name" value="Xylose isomerase-like"/>
    <property type="match status" value="1"/>
</dbReference>
<evidence type="ECO:0000313" key="4">
    <source>
        <dbReference type="Proteomes" id="UP000054272"/>
    </source>
</evidence>
<dbReference type="InterPro" id="IPR013022">
    <property type="entry name" value="Xyl_isomerase-like_TIM-brl"/>
</dbReference>
<protein>
    <recommendedName>
        <fullName evidence="2">Xylose isomerase-like TIM barrel domain-containing protein</fullName>
    </recommendedName>
</protein>
<evidence type="ECO:0000313" key="3">
    <source>
        <dbReference type="EMBL" id="KIR79299.1"/>
    </source>
</evidence>
<dbReference type="Gene3D" id="3.20.20.150">
    <property type="entry name" value="Divalent-metal-dependent TIM barrel enzymes"/>
    <property type="match status" value="1"/>
</dbReference>
<feature type="compositionally biased region" description="Low complexity" evidence="1">
    <location>
        <begin position="107"/>
        <end position="124"/>
    </location>
</feature>
<organism evidence="3 4">
    <name type="scientific">Cryptococcus gattii EJB2</name>
    <dbReference type="NCBI Taxonomy" id="1296103"/>
    <lineage>
        <taxon>Eukaryota</taxon>
        <taxon>Fungi</taxon>
        <taxon>Dikarya</taxon>
        <taxon>Basidiomycota</taxon>
        <taxon>Agaricomycotina</taxon>
        <taxon>Tremellomycetes</taxon>
        <taxon>Tremellales</taxon>
        <taxon>Cryptococcaceae</taxon>
        <taxon>Cryptococcus</taxon>
        <taxon>Cryptococcus gattii species complex</taxon>
    </lineage>
</organism>
<sequence length="485" mass="53568">MLNRVDSPASLSAVIIRSLVEPPASTMCSDPGDEQLSDDGFDWTALLDGLDDRVQTSYLSAPAQTPNTGFSGDHIHFDWLDLWDDIQPPKTQSAPSTILPPTPESLPKPTQFPSTPKTSFSPLSPSSPPPLDASLYSPSSSVIQTPISNTDRKPYIPSLDLKNIIKQAPVQDDNPFLVSFPGHKKPSIPTPRQRPVLEVPYDWSFDTPTPIRFHPTTIQELPPQPVFTPVGHPRGPSTEQCILWLTHLSTSGGLTASLKRLSLPHYPYPKLRGVSMFINHPKRRVYERIRAKGDVKTEQDMFTATMDSVMDKDWKKTSMIHGVYTVNLLSEDLLGSAGKDDPSYRHVQLTRLVSDLREITRAVPDITLALENTVHPSQHSLTTLSSLCTILTHFPPSQLKLCLDLSHLHVSEFDLNTESGRKEMLGLLQKVGKTRVVGVHVSDNYVAHGGKGDRHAKICADKWISIGLYVYLPAPTCGVSADHTL</sequence>
<dbReference type="PANTHER" id="PTHR21445">
    <property type="entry name" value="ENDONUCLEASE IV ENDODEOXYRIBONUCLEASE IV"/>
    <property type="match status" value="1"/>
</dbReference>
<keyword evidence="4" id="KW-1185">Reference proteome</keyword>
<dbReference type="InterPro" id="IPR001719">
    <property type="entry name" value="AP_endonuc_2"/>
</dbReference>